<evidence type="ECO:0000256" key="8">
    <source>
        <dbReference type="ARBA" id="ARBA00023157"/>
    </source>
</evidence>
<dbReference type="SMR" id="A0A7I8WG92"/>
<dbReference type="GO" id="GO:0045211">
    <property type="term" value="C:postsynaptic membrane"/>
    <property type="evidence" value="ECO:0007669"/>
    <property type="project" value="UniProtKB-SubCell"/>
</dbReference>
<dbReference type="GO" id="GO:0022848">
    <property type="term" value="F:acetylcholine-gated monoatomic cation-selective channel activity"/>
    <property type="evidence" value="ECO:0007669"/>
    <property type="project" value="InterPro"/>
</dbReference>
<keyword evidence="10" id="KW-0325">Glycoprotein</keyword>
<dbReference type="CDD" id="cd18997">
    <property type="entry name" value="LGIC_ECD_nAChR"/>
    <property type="match status" value="1"/>
</dbReference>
<comment type="caution">
    <text evidence="18">The sequence shown here is derived from an EMBL/GenBank/DDBJ whole genome shotgun (WGS) entry which is preliminary data.</text>
</comment>
<dbReference type="AlphaFoldDB" id="A0A7I8WG92"/>
<dbReference type="Pfam" id="PF02932">
    <property type="entry name" value="Neur_chan_memb"/>
    <property type="match status" value="1"/>
</dbReference>
<keyword evidence="7 15" id="KW-0472">Membrane</keyword>
<evidence type="ECO:0000313" key="18">
    <source>
        <dbReference type="EMBL" id="CAD5222912.1"/>
    </source>
</evidence>
<dbReference type="EMBL" id="CAJFDI010000003">
    <property type="protein sequence ID" value="CAD5222912.1"/>
    <property type="molecule type" value="Genomic_DNA"/>
</dbReference>
<keyword evidence="19" id="KW-1185">Reference proteome</keyword>
<feature type="transmembrane region" description="Helical" evidence="15">
    <location>
        <begin position="234"/>
        <end position="258"/>
    </location>
</feature>
<dbReference type="InterPro" id="IPR036734">
    <property type="entry name" value="Neur_chan_lig-bd_sf"/>
</dbReference>
<keyword evidence="9" id="KW-0675">Receptor</keyword>
<keyword evidence="5" id="KW-0770">Synapse</keyword>
<evidence type="ECO:0000256" key="12">
    <source>
        <dbReference type="ARBA" id="ARBA00023286"/>
    </source>
</evidence>
<evidence type="ECO:0000256" key="10">
    <source>
        <dbReference type="ARBA" id="ARBA00023180"/>
    </source>
</evidence>
<evidence type="ECO:0000259" key="16">
    <source>
        <dbReference type="Pfam" id="PF02931"/>
    </source>
</evidence>
<dbReference type="InterPro" id="IPR006029">
    <property type="entry name" value="Neurotrans-gated_channel_TM"/>
</dbReference>
<dbReference type="InterPro" id="IPR002394">
    <property type="entry name" value="Nicotinic_acetylcholine_rcpt"/>
</dbReference>
<dbReference type="SUPFAM" id="SSF90112">
    <property type="entry name" value="Neurotransmitter-gated ion-channel transmembrane pore"/>
    <property type="match status" value="1"/>
</dbReference>
<evidence type="ECO:0000256" key="1">
    <source>
        <dbReference type="ARBA" id="ARBA00022448"/>
    </source>
</evidence>
<dbReference type="PROSITE" id="PS00236">
    <property type="entry name" value="NEUROTR_ION_CHANNEL"/>
    <property type="match status" value="1"/>
</dbReference>
<dbReference type="OrthoDB" id="5975154at2759"/>
<dbReference type="FunFam" id="1.20.58.390:FF:000073">
    <property type="entry name" value="Neuronal acetylcholine receptor subunit alpha-9-II"/>
    <property type="match status" value="1"/>
</dbReference>
<evidence type="ECO:0000313" key="19">
    <source>
        <dbReference type="Proteomes" id="UP000659654"/>
    </source>
</evidence>
<keyword evidence="1 15" id="KW-0813">Transport</keyword>
<evidence type="ECO:0000256" key="9">
    <source>
        <dbReference type="ARBA" id="ARBA00023170"/>
    </source>
</evidence>
<keyword evidence="11" id="KW-0628">Postsynaptic cell membrane</keyword>
<dbReference type="CDD" id="cd19051">
    <property type="entry name" value="LGIC_TM_cation"/>
    <property type="match status" value="1"/>
</dbReference>
<dbReference type="NCBIfam" id="TIGR00860">
    <property type="entry name" value="LIC"/>
    <property type="match status" value="1"/>
</dbReference>
<keyword evidence="4 15" id="KW-1133">Transmembrane helix</keyword>
<feature type="chain" id="PRO_5036509377" evidence="15">
    <location>
        <begin position="22"/>
        <end position="585"/>
    </location>
</feature>
<dbReference type="GO" id="GO:0004888">
    <property type="term" value="F:transmembrane signaling receptor activity"/>
    <property type="evidence" value="ECO:0007669"/>
    <property type="project" value="InterPro"/>
</dbReference>
<evidence type="ECO:0000256" key="7">
    <source>
        <dbReference type="ARBA" id="ARBA00023136"/>
    </source>
</evidence>
<dbReference type="InterPro" id="IPR038050">
    <property type="entry name" value="Neuro_actylchol_rec"/>
</dbReference>
<organism evidence="18 19">
    <name type="scientific">Bursaphelenchus xylophilus</name>
    <name type="common">Pinewood nematode worm</name>
    <name type="synonym">Aphelenchoides xylophilus</name>
    <dbReference type="NCBI Taxonomy" id="6326"/>
    <lineage>
        <taxon>Eukaryota</taxon>
        <taxon>Metazoa</taxon>
        <taxon>Ecdysozoa</taxon>
        <taxon>Nematoda</taxon>
        <taxon>Chromadorea</taxon>
        <taxon>Rhabditida</taxon>
        <taxon>Tylenchina</taxon>
        <taxon>Tylenchomorpha</taxon>
        <taxon>Aphelenchoidea</taxon>
        <taxon>Aphelenchoididae</taxon>
        <taxon>Bursaphelenchus</taxon>
    </lineage>
</organism>
<comment type="subcellular location">
    <subcellularLocation>
        <location evidence="14">Postsynaptic cell membrane</location>
        <topology evidence="14">Multi-pass membrane protein</topology>
    </subcellularLocation>
</comment>
<dbReference type="Pfam" id="PF02931">
    <property type="entry name" value="Neur_chan_LBD"/>
    <property type="match status" value="1"/>
</dbReference>
<dbReference type="InterPro" id="IPR006202">
    <property type="entry name" value="Neur_chan_lig-bd"/>
</dbReference>
<keyword evidence="6 15" id="KW-0406">Ion transport</keyword>
<feature type="domain" description="Neurotransmitter-gated ion-channel transmembrane" evidence="17">
    <location>
        <begin position="239"/>
        <end position="570"/>
    </location>
</feature>
<dbReference type="InterPro" id="IPR006201">
    <property type="entry name" value="Neur_channel"/>
</dbReference>
<accession>A0A7I8WG92</accession>
<feature type="signal peptide" evidence="15">
    <location>
        <begin position="1"/>
        <end position="21"/>
    </location>
</feature>
<dbReference type="InterPro" id="IPR018000">
    <property type="entry name" value="Neurotransmitter_ion_chnl_CS"/>
</dbReference>
<keyword evidence="13 15" id="KW-0407">Ion channel</keyword>
<feature type="transmembrane region" description="Helical" evidence="15">
    <location>
        <begin position="554"/>
        <end position="572"/>
    </location>
</feature>
<feature type="transmembrane region" description="Helical" evidence="15">
    <location>
        <begin position="294"/>
        <end position="317"/>
    </location>
</feature>
<keyword evidence="12" id="KW-1071">Ligand-gated ion channel</keyword>
<dbReference type="PRINTS" id="PR00252">
    <property type="entry name" value="NRIONCHANNEL"/>
</dbReference>
<sequence>MVRAVPIWAICLLQLIGFVKTDDNLVRLYRTLLRNYESEVRPALNYVHPVNVTFSFALIQIIDVDERKEIMTTNAWIRQSWIDYKLIWNPLEFDNVTTIHIPFDRIWKPDIILYNNAAPAYDKSVMSTDVIVSFDGNVSWTMAGIFQSSCGMDVRYYPFDSQSCILKFASWAYDGTKIDILLSSQLGDESNYMTSTEWHLKSIRAEKNSIIYSCCPEPYPFVDIFITIQRRPMFYVFNLILPCVMISGIALLGFYMPSGAGEKVSLGITSLLSTTVFLMLVAEGMPPTSDALPLLGVYYGATIFIVSLATAMTVLTLNVHHQGTTGCAVPAVVQRVVMGYLAKMLLMNPGYYHSINEHVDYFYSKEHGKDREERLCSSWLMKGFHVKKSVSPRASAPVITQPPRHKKENNMVKKRVSWSNDALQHATTNGDVNHVDETLSYNESVELNGITTNGSVKTGADDTIPLVERMQTTTLTTTTTSLATRYVSLKRTRSLAEPHGHTASTEDMFEDEFLRVLARVHGTIERNEMRQAEKDRRNATKKEWQQVALVLDRFLFIFFAAGTALTSLTIIYQRQIRGFFGFDDD</sequence>
<name>A0A7I8WG92_BURXY</name>
<dbReference type="FunFam" id="2.70.170.10:FF:000030">
    <property type="entry name" value="AcetylCholine Receptor"/>
    <property type="match status" value="1"/>
</dbReference>
<proteinExistence type="inferred from homology"/>
<protein>
    <submittedName>
        <fullName evidence="18">(pine wood nematode) hypothetical protein</fullName>
    </submittedName>
</protein>
<dbReference type="EMBL" id="CAJFCV020000003">
    <property type="protein sequence ID" value="CAG9111337.1"/>
    <property type="molecule type" value="Genomic_DNA"/>
</dbReference>
<evidence type="ECO:0000256" key="14">
    <source>
        <dbReference type="ARBA" id="ARBA00034104"/>
    </source>
</evidence>
<dbReference type="InterPro" id="IPR036719">
    <property type="entry name" value="Neuro-gated_channel_TM_sf"/>
</dbReference>
<evidence type="ECO:0000259" key="17">
    <source>
        <dbReference type="Pfam" id="PF02932"/>
    </source>
</evidence>
<keyword evidence="8" id="KW-1015">Disulfide bond</keyword>
<dbReference type="Gene3D" id="2.70.170.10">
    <property type="entry name" value="Neurotransmitter-gated ion-channel ligand-binding domain"/>
    <property type="match status" value="1"/>
</dbReference>
<dbReference type="Proteomes" id="UP000659654">
    <property type="component" value="Unassembled WGS sequence"/>
</dbReference>
<dbReference type="Gene3D" id="1.20.58.390">
    <property type="entry name" value="Neurotransmitter-gated ion-channel transmembrane domain"/>
    <property type="match status" value="2"/>
</dbReference>
<comment type="similarity">
    <text evidence="15">Belongs to the ligand-gated ion channel (TC 1.A.9) family.</text>
</comment>
<evidence type="ECO:0000256" key="13">
    <source>
        <dbReference type="ARBA" id="ARBA00023303"/>
    </source>
</evidence>
<evidence type="ECO:0000256" key="2">
    <source>
        <dbReference type="ARBA" id="ARBA00022475"/>
    </source>
</evidence>
<evidence type="ECO:0000256" key="3">
    <source>
        <dbReference type="ARBA" id="ARBA00022692"/>
    </source>
</evidence>
<evidence type="ECO:0000256" key="15">
    <source>
        <dbReference type="RuleBase" id="RU000687"/>
    </source>
</evidence>
<feature type="transmembrane region" description="Helical" evidence="15">
    <location>
        <begin position="264"/>
        <end position="282"/>
    </location>
</feature>
<gene>
    <name evidence="18" type="ORF">BXYJ_LOCUS7716</name>
</gene>
<evidence type="ECO:0000256" key="6">
    <source>
        <dbReference type="ARBA" id="ARBA00023065"/>
    </source>
</evidence>
<keyword evidence="15" id="KW-0732">Signal</keyword>
<dbReference type="PANTHER" id="PTHR18945">
    <property type="entry name" value="NEUROTRANSMITTER GATED ION CHANNEL"/>
    <property type="match status" value="1"/>
</dbReference>
<evidence type="ECO:0000256" key="11">
    <source>
        <dbReference type="ARBA" id="ARBA00023257"/>
    </source>
</evidence>
<dbReference type="Proteomes" id="UP000582659">
    <property type="component" value="Unassembled WGS sequence"/>
</dbReference>
<dbReference type="PRINTS" id="PR00254">
    <property type="entry name" value="NICOTINICR"/>
</dbReference>
<keyword evidence="3 15" id="KW-0812">Transmembrane</keyword>
<reference evidence="18" key="1">
    <citation type="submission" date="2020-09" db="EMBL/GenBank/DDBJ databases">
        <authorList>
            <person name="Kikuchi T."/>
        </authorList>
    </citation>
    <scope>NUCLEOTIDE SEQUENCE</scope>
    <source>
        <strain evidence="18">Ka4C1</strain>
    </source>
</reference>
<dbReference type="SUPFAM" id="SSF63712">
    <property type="entry name" value="Nicotinic receptor ligand binding domain-like"/>
    <property type="match status" value="1"/>
</dbReference>
<feature type="domain" description="Neurotransmitter-gated ion-channel ligand-binding" evidence="16">
    <location>
        <begin position="27"/>
        <end position="232"/>
    </location>
</feature>
<evidence type="ECO:0000256" key="4">
    <source>
        <dbReference type="ARBA" id="ARBA00022989"/>
    </source>
</evidence>
<keyword evidence="2" id="KW-1003">Cell membrane</keyword>
<evidence type="ECO:0000256" key="5">
    <source>
        <dbReference type="ARBA" id="ARBA00023018"/>
    </source>
</evidence>